<accession>A0A4D6LWW9</accession>
<dbReference type="AlphaFoldDB" id="A0A4D6LWW9"/>
<feature type="compositionally biased region" description="Low complexity" evidence="1">
    <location>
        <begin position="891"/>
        <end position="903"/>
    </location>
</feature>
<evidence type="ECO:0000256" key="1">
    <source>
        <dbReference type="SAM" id="MobiDB-lite"/>
    </source>
</evidence>
<dbReference type="Proteomes" id="UP000501690">
    <property type="component" value="Linkage Group LG5"/>
</dbReference>
<sequence>MVVTKDLCAFPFEKEGNINKARRNKIRTSNAFMSKCKRVSRFNLVASLKNNVFMNKFVEAMLRRSSPAPALSLTRSTGNTICSCVLCTRSSPYTSRYGSDTTPGDGIRPSGHSDQFREALDLWRMAEKDIPPGDTCRQWAVSYTHLDVYKRQNQYCAGSDTTPGDGIRPSGHSDQFREALDLWRMAEKDIPPGDTCRQWAVSYTHLDVYKRQNQYCAGSDTTPGDGIRPSGHSDQFREALDLWRMAEKDIPPGDTCRQWAVSYTHLDVYKRQNQYCAGSDTTPGDGIRPSGHSDQFREALDLWRMAEKDIPPGDTCRQWAVSYTHLDVYKRQNQYCAGSDTTPGDGIRPSGHSDQFREALDLWRMAEKDIPPGDTCRQWAVSYTHLDVYKRQNQYCAGSDTTPGDGIRPSGHSDQFREALDLWRMAEKDIPPGDTCRQWAVSYTHLDVYKRQNQYCAGSDTTPGDGIRPSGHSDQFREALDLWRMAEKDIPPGDTCRQWAVSYTHLDVYKRQNQYCAGSDTTPGDGIRPSGHSDQFREALDLWRMAEKDIPPGDTCRQWAVSYTHLDVYKRQNQYCAGSDTTPGDGIRPSGHSDQFREALDLWRMAEKDIPPGDTCRQWAVSYTHLDVYKRQNQYCAGSDTTPGDGIRPSGHSDQFREALDLWRMAEKDIPPGDTCRQWAVSYTHLDVYKRQNQYCAGSDTTPGDGIRPSGHSDQFREALDLWRMAEKDIPPGDTCRQWAVSYTHLDVYKRQNQYCAGSDTTPGDGIRPSGHSDQFREALDLWRMAEKDIPPGDTCRQWAVSYTHLDVYKRQNQYCAGSDTTPGDDGHNHVIRVLHLLVSTSRCLAVTPTGHNQESTCGKLCYESNTTRRTSHNSHTHTGNTRQPEPQLKSSSCSSTIPSNNSRDAIPSHNSRNITCLIPIPSHNSRDTFRATTQGTPTSARRPTLLDHLAGDVYCQAQSASGAHCLHVSPGGMSFTAKRHTSSASLNWSLSPDGLIPSPGVVSEPAQYWFRINQTCFHPSFDTSRLIIHYPLYWYYLSSGQSIIKSPTSIYVQPPKCTKNYASLRSTLFL</sequence>
<gene>
    <name evidence="2" type="ORF">DEO72_LG5g970</name>
</gene>
<reference evidence="2 3" key="1">
    <citation type="submission" date="2019-04" db="EMBL/GenBank/DDBJ databases">
        <title>An improved genome assembly and genetic linkage map for asparagus bean, Vigna unguiculata ssp. sesquipedialis.</title>
        <authorList>
            <person name="Xia Q."/>
            <person name="Zhang R."/>
            <person name="Dong Y."/>
        </authorList>
    </citation>
    <scope>NUCLEOTIDE SEQUENCE [LARGE SCALE GENOMIC DNA]</scope>
    <source>
        <tissue evidence="2">Leaf</tissue>
    </source>
</reference>
<keyword evidence="3" id="KW-1185">Reference proteome</keyword>
<evidence type="ECO:0000313" key="2">
    <source>
        <dbReference type="EMBL" id="QCD92901.1"/>
    </source>
</evidence>
<protein>
    <submittedName>
        <fullName evidence="2">Uncharacterized protein</fullName>
    </submittedName>
</protein>
<name>A0A4D6LWW9_VIGUN</name>
<feature type="region of interest" description="Disordered" evidence="1">
    <location>
        <begin position="869"/>
        <end position="911"/>
    </location>
</feature>
<organism evidence="2 3">
    <name type="scientific">Vigna unguiculata</name>
    <name type="common">Cowpea</name>
    <dbReference type="NCBI Taxonomy" id="3917"/>
    <lineage>
        <taxon>Eukaryota</taxon>
        <taxon>Viridiplantae</taxon>
        <taxon>Streptophyta</taxon>
        <taxon>Embryophyta</taxon>
        <taxon>Tracheophyta</taxon>
        <taxon>Spermatophyta</taxon>
        <taxon>Magnoliopsida</taxon>
        <taxon>eudicotyledons</taxon>
        <taxon>Gunneridae</taxon>
        <taxon>Pentapetalae</taxon>
        <taxon>rosids</taxon>
        <taxon>fabids</taxon>
        <taxon>Fabales</taxon>
        <taxon>Fabaceae</taxon>
        <taxon>Papilionoideae</taxon>
        <taxon>50 kb inversion clade</taxon>
        <taxon>NPAAA clade</taxon>
        <taxon>indigoferoid/millettioid clade</taxon>
        <taxon>Phaseoleae</taxon>
        <taxon>Vigna</taxon>
    </lineage>
</organism>
<dbReference type="EMBL" id="CP039349">
    <property type="protein sequence ID" value="QCD92901.1"/>
    <property type="molecule type" value="Genomic_DNA"/>
</dbReference>
<evidence type="ECO:0000313" key="3">
    <source>
        <dbReference type="Proteomes" id="UP000501690"/>
    </source>
</evidence>
<proteinExistence type="predicted"/>